<proteinExistence type="predicted"/>
<gene>
    <name evidence="1" type="ORF">IFT41_24315</name>
</gene>
<evidence type="ECO:0000313" key="1">
    <source>
        <dbReference type="EMBL" id="MBD8129222.1"/>
    </source>
</evidence>
<name>A0ACC5PVK0_ENTAG</name>
<accession>A0ACC5PVK0</accession>
<dbReference type="EMBL" id="JACYNR010000047">
    <property type="protein sequence ID" value="MBD8129222.1"/>
    <property type="molecule type" value="Genomic_DNA"/>
</dbReference>
<evidence type="ECO:0000313" key="2">
    <source>
        <dbReference type="Proteomes" id="UP000610459"/>
    </source>
</evidence>
<sequence>MNDKSRLIKTGSELKEVFKRFTDEMDEIVQSQYEKIINGVHEKDLIVITDSPFVVNHLNIDAGSNVNILDNKFW</sequence>
<comment type="caution">
    <text evidence="1">The sequence shown here is derived from an EMBL/GenBank/DDBJ whole genome shotgun (WGS) entry which is preliminary data.</text>
</comment>
<organism evidence="1 2">
    <name type="scientific">Enterobacter agglomerans</name>
    <name type="common">Erwinia herbicola</name>
    <name type="synonym">Pantoea agglomerans</name>
    <dbReference type="NCBI Taxonomy" id="549"/>
    <lineage>
        <taxon>Bacteria</taxon>
        <taxon>Pseudomonadati</taxon>
        <taxon>Pseudomonadota</taxon>
        <taxon>Gammaproteobacteria</taxon>
        <taxon>Enterobacterales</taxon>
        <taxon>Erwiniaceae</taxon>
        <taxon>Pantoea</taxon>
        <taxon>Pantoea agglomerans group</taxon>
    </lineage>
</organism>
<protein>
    <submittedName>
        <fullName evidence="1">Uncharacterized protein</fullName>
    </submittedName>
</protein>
<keyword evidence="2" id="KW-1185">Reference proteome</keyword>
<reference evidence="1 2" key="1">
    <citation type="journal article" date="2020" name="FEMS Microbiol. Ecol.">
        <title>Temporal dynamics of bacterial communities during seed development and maturation.</title>
        <authorList>
            <person name="Chesneau G."/>
            <person name="Torres-Cortes G."/>
            <person name="Briand M."/>
            <person name="Darrasse A."/>
            <person name="Preveaux A."/>
            <person name="Marais C."/>
            <person name="Jacques M.A."/>
            <person name="Shade A."/>
            <person name="Barret M."/>
        </authorList>
    </citation>
    <scope>NUCLEOTIDE SEQUENCE [LARGE SCALE GENOMIC DNA]</scope>
    <source>
        <strain evidence="1 2">CFBP13709</strain>
    </source>
</reference>
<dbReference type="Proteomes" id="UP000610459">
    <property type="component" value="Unassembled WGS sequence"/>
</dbReference>